<dbReference type="Gene3D" id="1.10.510.10">
    <property type="entry name" value="Transferase(Phosphotransferase) domain 1"/>
    <property type="match status" value="1"/>
</dbReference>
<evidence type="ECO:0000256" key="6">
    <source>
        <dbReference type="PROSITE-ProRule" id="PRU10141"/>
    </source>
</evidence>
<reference evidence="9 10" key="1">
    <citation type="journal article" date="2009" name="Science">
        <title>Green evolution and dynamic adaptations revealed by genomes of the marine picoeukaryotes Micromonas.</title>
        <authorList>
            <person name="Worden A.Z."/>
            <person name="Lee J.H."/>
            <person name="Mock T."/>
            <person name="Rouze P."/>
            <person name="Simmons M.P."/>
            <person name="Aerts A.L."/>
            <person name="Allen A.E."/>
            <person name="Cuvelier M.L."/>
            <person name="Derelle E."/>
            <person name="Everett M.V."/>
            <person name="Foulon E."/>
            <person name="Grimwood J."/>
            <person name="Gundlach H."/>
            <person name="Henrissat B."/>
            <person name="Napoli C."/>
            <person name="McDonald S.M."/>
            <person name="Parker M.S."/>
            <person name="Rombauts S."/>
            <person name="Salamov A."/>
            <person name="Von Dassow P."/>
            <person name="Badger J.H."/>
            <person name="Coutinho P.M."/>
            <person name="Demir E."/>
            <person name="Dubchak I."/>
            <person name="Gentemann C."/>
            <person name="Eikrem W."/>
            <person name="Gready J.E."/>
            <person name="John U."/>
            <person name="Lanier W."/>
            <person name="Lindquist E.A."/>
            <person name="Lucas S."/>
            <person name="Mayer K.F."/>
            <person name="Moreau H."/>
            <person name="Not F."/>
            <person name="Otillar R."/>
            <person name="Panaud O."/>
            <person name="Pangilinan J."/>
            <person name="Paulsen I."/>
            <person name="Piegu B."/>
            <person name="Poliakov A."/>
            <person name="Robbens S."/>
            <person name="Schmutz J."/>
            <person name="Toulza E."/>
            <person name="Wyss T."/>
            <person name="Zelensky A."/>
            <person name="Zhou K."/>
            <person name="Armbrust E.V."/>
            <person name="Bhattacharya D."/>
            <person name="Goodenough U.W."/>
            <person name="Van de Peer Y."/>
            <person name="Grigoriev I.V."/>
        </authorList>
    </citation>
    <scope>NUCLEOTIDE SEQUENCE [LARGE SCALE GENOMIC DNA]</scope>
    <source>
        <strain evidence="10">RCC299 / NOUM17</strain>
    </source>
</reference>
<dbReference type="PANTHER" id="PTHR44329">
    <property type="entry name" value="SERINE/THREONINE-PROTEIN KINASE TNNI3K-RELATED"/>
    <property type="match status" value="1"/>
</dbReference>
<name>C1EHL7_MICCC</name>
<feature type="non-terminal residue" evidence="9">
    <location>
        <position position="275"/>
    </location>
</feature>
<dbReference type="PRINTS" id="PR00109">
    <property type="entry name" value="TYRKINASE"/>
</dbReference>
<dbReference type="InterPro" id="IPR051681">
    <property type="entry name" value="Ser/Thr_Kinases-Pseudokinases"/>
</dbReference>
<keyword evidence="3 6" id="KW-0547">Nucleotide-binding</keyword>
<dbReference type="GO" id="GO:0005524">
    <property type="term" value="F:ATP binding"/>
    <property type="evidence" value="ECO:0007669"/>
    <property type="project" value="UniProtKB-UniRule"/>
</dbReference>
<evidence type="ECO:0000256" key="5">
    <source>
        <dbReference type="ARBA" id="ARBA00022840"/>
    </source>
</evidence>
<comment type="similarity">
    <text evidence="7">Belongs to the protein kinase superfamily.</text>
</comment>
<evidence type="ECO:0000256" key="4">
    <source>
        <dbReference type="ARBA" id="ARBA00022777"/>
    </source>
</evidence>
<proteinExistence type="inferred from homology"/>
<dbReference type="OMA" id="VKWIRPE"/>
<keyword evidence="4" id="KW-0418">Kinase</keyword>
<dbReference type="InterPro" id="IPR000719">
    <property type="entry name" value="Prot_kinase_dom"/>
</dbReference>
<dbReference type="PROSITE" id="PS00108">
    <property type="entry name" value="PROTEIN_KINASE_ST"/>
    <property type="match status" value="1"/>
</dbReference>
<dbReference type="InterPro" id="IPR011009">
    <property type="entry name" value="Kinase-like_dom_sf"/>
</dbReference>
<dbReference type="InParanoid" id="C1EHL7"/>
<dbReference type="SMART" id="SM00220">
    <property type="entry name" value="S_TKc"/>
    <property type="match status" value="1"/>
</dbReference>
<dbReference type="InterPro" id="IPR017441">
    <property type="entry name" value="Protein_kinase_ATP_BS"/>
</dbReference>
<keyword evidence="2" id="KW-0808">Transferase</keyword>
<keyword evidence="10" id="KW-1185">Reference proteome</keyword>
<evidence type="ECO:0000259" key="8">
    <source>
        <dbReference type="PROSITE" id="PS50011"/>
    </source>
</evidence>
<dbReference type="SUPFAM" id="SSF56112">
    <property type="entry name" value="Protein kinase-like (PK-like)"/>
    <property type="match status" value="1"/>
</dbReference>
<dbReference type="InterPro" id="IPR001245">
    <property type="entry name" value="Ser-Thr/Tyr_kinase_cat_dom"/>
</dbReference>
<dbReference type="eggNOG" id="KOG0192">
    <property type="taxonomic scope" value="Eukaryota"/>
</dbReference>
<feature type="non-terminal residue" evidence="9">
    <location>
        <position position="1"/>
    </location>
</feature>
<evidence type="ECO:0000256" key="2">
    <source>
        <dbReference type="ARBA" id="ARBA00022679"/>
    </source>
</evidence>
<dbReference type="Gene3D" id="3.30.200.20">
    <property type="entry name" value="Phosphorylase Kinase, domain 1"/>
    <property type="match status" value="1"/>
</dbReference>
<dbReference type="RefSeq" id="XP_002506270.1">
    <property type="nucleotide sequence ID" value="XM_002506224.1"/>
</dbReference>
<dbReference type="PROSITE" id="PS50011">
    <property type="entry name" value="PROTEIN_KINASE_DOM"/>
    <property type="match status" value="1"/>
</dbReference>
<dbReference type="PANTHER" id="PTHR44329:SF11">
    <property type="entry name" value="OS09G0443600 PROTEIN"/>
    <property type="match status" value="1"/>
</dbReference>
<dbReference type="Proteomes" id="UP000002009">
    <property type="component" value="Chromosome 14"/>
</dbReference>
<protein>
    <recommendedName>
        <fullName evidence="8">Protein kinase domain-containing protein</fullName>
    </recommendedName>
</protein>
<feature type="binding site" evidence="6">
    <location>
        <position position="36"/>
    </location>
    <ligand>
        <name>ATP</name>
        <dbReference type="ChEBI" id="CHEBI:30616"/>
    </ligand>
</feature>
<dbReference type="AlphaFoldDB" id="C1EHL7"/>
<dbReference type="EMBL" id="CP001332">
    <property type="protein sequence ID" value="ACO67528.1"/>
    <property type="molecule type" value="Genomic_DNA"/>
</dbReference>
<dbReference type="GO" id="GO:0004674">
    <property type="term" value="F:protein serine/threonine kinase activity"/>
    <property type="evidence" value="ECO:0007669"/>
    <property type="project" value="UniProtKB-KW"/>
</dbReference>
<dbReference type="STRING" id="296587.C1EHL7"/>
<dbReference type="GeneID" id="8248991"/>
<evidence type="ECO:0000256" key="7">
    <source>
        <dbReference type="RuleBase" id="RU000304"/>
    </source>
</evidence>
<dbReference type="OrthoDB" id="10261027at2759"/>
<evidence type="ECO:0000313" key="9">
    <source>
        <dbReference type="EMBL" id="ACO67528.1"/>
    </source>
</evidence>
<evidence type="ECO:0000313" key="10">
    <source>
        <dbReference type="Proteomes" id="UP000002009"/>
    </source>
</evidence>
<feature type="domain" description="Protein kinase" evidence="8">
    <location>
        <begin position="9"/>
        <end position="275"/>
    </location>
</feature>
<sequence length="275" mass="29882">GWLADVSDVKLGDVLGQGSSGVTTKGKWKGQPVAAKRVNVSGKSRAVSFLREVRVLARLRHPHVLPFYAACLKPPDHCLLLTDYCTGGTLKEWLYPRDGSNPPSTRRRLRIGFQIARGMRYLESLGIMHRDLKPSNVFLTHPGKGARAVIADFGLARPVPNPESESVLTGETGTYVYMAPEVIRHEKYTGAADVYSFGVLLNELASGLVPYSNAHYTPVQVAFGVADRSLRPELASGVDPGLVAVIVSSWSQDQTERPTFVAVTDALDAMAQQLV</sequence>
<evidence type="ECO:0000256" key="1">
    <source>
        <dbReference type="ARBA" id="ARBA00022527"/>
    </source>
</evidence>
<evidence type="ECO:0000256" key="3">
    <source>
        <dbReference type="ARBA" id="ARBA00022741"/>
    </source>
</evidence>
<keyword evidence="1 7" id="KW-0723">Serine/threonine-protein kinase</keyword>
<dbReference type="InterPro" id="IPR008271">
    <property type="entry name" value="Ser/Thr_kinase_AS"/>
</dbReference>
<keyword evidence="5 6" id="KW-0067">ATP-binding</keyword>
<dbReference type="Pfam" id="PF07714">
    <property type="entry name" value="PK_Tyr_Ser-Thr"/>
    <property type="match status" value="1"/>
</dbReference>
<gene>
    <name evidence="9" type="ORF">MICPUN_69373</name>
</gene>
<dbReference type="KEGG" id="mis:MICPUN_69373"/>
<accession>C1EHL7</accession>
<organism evidence="9 10">
    <name type="scientific">Micromonas commoda (strain RCC299 / NOUM17 / CCMP2709)</name>
    <name type="common">Picoplanktonic green alga</name>
    <dbReference type="NCBI Taxonomy" id="296587"/>
    <lineage>
        <taxon>Eukaryota</taxon>
        <taxon>Viridiplantae</taxon>
        <taxon>Chlorophyta</taxon>
        <taxon>Mamiellophyceae</taxon>
        <taxon>Mamiellales</taxon>
        <taxon>Mamiellaceae</taxon>
        <taxon>Micromonas</taxon>
    </lineage>
</organism>
<dbReference type="PROSITE" id="PS00107">
    <property type="entry name" value="PROTEIN_KINASE_ATP"/>
    <property type="match status" value="1"/>
</dbReference>
<dbReference type="PIRSF" id="PIRSF000654">
    <property type="entry name" value="Integrin-linked_kinase"/>
    <property type="match status" value="1"/>
</dbReference>
<dbReference type="CDD" id="cd13999">
    <property type="entry name" value="STKc_MAP3K-like"/>
    <property type="match status" value="1"/>
</dbReference>